<dbReference type="InterPro" id="IPR028364">
    <property type="entry name" value="Ribosomal_uL1/biogenesis"/>
</dbReference>
<dbReference type="PANTHER" id="PTHR36427">
    <property type="entry name" value="54S RIBOSOMAL PROTEIN L1, MITOCHONDRIAL"/>
    <property type="match status" value="1"/>
</dbReference>
<reference evidence="5" key="1">
    <citation type="submission" date="2016-03" db="EMBL/GenBank/DDBJ databases">
        <authorList>
            <person name="Devillers H."/>
        </authorList>
    </citation>
    <scope>NUCLEOTIDE SEQUENCE [LARGE SCALE GENOMIC DNA]</scope>
</reference>
<keyword evidence="5" id="KW-1185">Reference proteome</keyword>
<dbReference type="Proteomes" id="UP000191024">
    <property type="component" value="Chromosome H"/>
</dbReference>
<dbReference type="EMBL" id="LT598468">
    <property type="protein sequence ID" value="SCV04385.1"/>
    <property type="molecule type" value="Genomic_DNA"/>
</dbReference>
<dbReference type="InterPro" id="IPR023674">
    <property type="entry name" value="Ribosomal_uL1-like"/>
</dbReference>
<dbReference type="Gene3D" id="3.30.190.20">
    <property type="match status" value="1"/>
</dbReference>
<sequence length="320" mass="35145">MITFNVLKFFDQLTGEIKLMKDFVITVKGRLFKPCWTMLSTFSRRLTRQPISVRNGVSRFHSSAFTGAEEAPASTSSKLSKDQVKRREMRRMAQRKAVARKPASDHPLYMPVTKALRFLRAAEVGQPHTQQTLSLTTLVVAERGSPALSGNVSFPKPLKDIRVAVFTGDETQAQMAREKYHCHVVGGPELVERIKQGEVSLDFDKSLATPDIANLLASQLGRILGPKGLLPSAKKGTVSDDLESLIKDSMGTLPFRQRGNAISIAVAKSSFSDRQVLENIVAAQKSIKEALSNQKTKRPSLLSQTTLSSTHGPGIVIDFA</sequence>
<dbReference type="Gene3D" id="3.40.50.790">
    <property type="match status" value="1"/>
</dbReference>
<keyword evidence="2" id="KW-0689">Ribosomal protein</keyword>
<protein>
    <submittedName>
        <fullName evidence="4">LAMI_0H15698g1_1</fullName>
    </submittedName>
</protein>
<dbReference type="GO" id="GO:0005762">
    <property type="term" value="C:mitochondrial large ribosomal subunit"/>
    <property type="evidence" value="ECO:0007669"/>
    <property type="project" value="TreeGrafter"/>
</dbReference>
<evidence type="ECO:0000256" key="2">
    <source>
        <dbReference type="ARBA" id="ARBA00022980"/>
    </source>
</evidence>
<accession>A0A1G4KIR2</accession>
<name>A0A1G4KIR2_9SACH</name>
<organism evidence="4 5">
    <name type="scientific">Lachancea mirantina</name>
    <dbReference type="NCBI Taxonomy" id="1230905"/>
    <lineage>
        <taxon>Eukaryota</taxon>
        <taxon>Fungi</taxon>
        <taxon>Dikarya</taxon>
        <taxon>Ascomycota</taxon>
        <taxon>Saccharomycotina</taxon>
        <taxon>Saccharomycetes</taxon>
        <taxon>Saccharomycetales</taxon>
        <taxon>Saccharomycetaceae</taxon>
        <taxon>Lachancea</taxon>
    </lineage>
</organism>
<keyword evidence="3" id="KW-0687">Ribonucleoprotein</keyword>
<evidence type="ECO:0000256" key="1">
    <source>
        <dbReference type="ARBA" id="ARBA00010531"/>
    </source>
</evidence>
<evidence type="ECO:0000313" key="4">
    <source>
        <dbReference type="EMBL" id="SCV04385.1"/>
    </source>
</evidence>
<comment type="similarity">
    <text evidence="1">Belongs to the universal ribosomal protein uL1 family.</text>
</comment>
<proteinExistence type="inferred from homology"/>
<dbReference type="STRING" id="1230905.A0A1G4KIR2"/>
<dbReference type="AlphaFoldDB" id="A0A1G4KIR2"/>
<dbReference type="GO" id="GO:0003735">
    <property type="term" value="F:structural constituent of ribosome"/>
    <property type="evidence" value="ECO:0007669"/>
    <property type="project" value="TreeGrafter"/>
</dbReference>
<dbReference type="SUPFAM" id="SSF56808">
    <property type="entry name" value="Ribosomal protein L1"/>
    <property type="match status" value="1"/>
</dbReference>
<dbReference type="PANTHER" id="PTHR36427:SF3">
    <property type="entry name" value="LARGE RIBOSOMAL SUBUNIT PROTEIN UL1M"/>
    <property type="match status" value="1"/>
</dbReference>
<dbReference type="CDD" id="cd00403">
    <property type="entry name" value="Ribosomal_L1"/>
    <property type="match status" value="1"/>
</dbReference>
<gene>
    <name evidence="4" type="ORF">LAMI_0H15698G</name>
</gene>
<dbReference type="Pfam" id="PF00687">
    <property type="entry name" value="Ribosomal_L1"/>
    <property type="match status" value="1"/>
</dbReference>
<evidence type="ECO:0000256" key="3">
    <source>
        <dbReference type="ARBA" id="ARBA00023274"/>
    </source>
</evidence>
<dbReference type="FunFam" id="3.40.50.790:FF:000001">
    <property type="entry name" value="50S ribosomal protein L1"/>
    <property type="match status" value="1"/>
</dbReference>
<dbReference type="OrthoDB" id="1747252at2759"/>
<evidence type="ECO:0000313" key="5">
    <source>
        <dbReference type="Proteomes" id="UP000191024"/>
    </source>
</evidence>
<dbReference type="InterPro" id="IPR016095">
    <property type="entry name" value="Ribosomal_uL1_3-a/b-sand"/>
</dbReference>